<dbReference type="EMBL" id="BLAF01000006">
    <property type="protein sequence ID" value="GES18172.1"/>
    <property type="molecule type" value="Genomic_DNA"/>
</dbReference>
<accession>A0A5M3XBN6</accession>
<protein>
    <recommendedName>
        <fullName evidence="3">Phage capsid-like C-terminal domain-containing protein</fullName>
    </recommendedName>
</protein>
<evidence type="ECO:0000259" key="3">
    <source>
        <dbReference type="Pfam" id="PF05065"/>
    </source>
</evidence>
<dbReference type="Pfam" id="PF05065">
    <property type="entry name" value="Phage_capsid"/>
    <property type="match status" value="1"/>
</dbReference>
<dbReference type="InterPro" id="IPR024455">
    <property type="entry name" value="Phage_capsid"/>
</dbReference>
<comment type="caution">
    <text evidence="4">The sequence shown here is derived from an EMBL/GenBank/DDBJ whole genome shotgun (WGS) entry which is preliminary data.</text>
</comment>
<evidence type="ECO:0000313" key="4">
    <source>
        <dbReference type="EMBL" id="GES18172.1"/>
    </source>
</evidence>
<gene>
    <name evidence="4" type="ORF">Aple_010670</name>
</gene>
<name>A0A5M3XBN6_9ACTN</name>
<keyword evidence="5" id="KW-1185">Reference proteome</keyword>
<sequence>MDINALRQKRAQLAKDARSIMDGAQALGRAMSGEEETRFDKLMDEADGLDRTIEREEKLREREKRDAAINPPKDDPNGPGTGSEEERKARAWSAFLRDGRAAMNEEQIRALNMGSDPEGGYLVAPQQWVQMLLKNLDDAVPMRELATVMTLTEGESLGVPTLDTDLNDADWTAEVATGSQDDALRFGGRELRPHPLAKRVKISRTLLRRASMDPEAIVRARLEYKFGVTQEKAFMTGNGNQKPLGLFTASNQGISTNRDVAVGSIASDEWDISGEGLIDAKYTLKAAYHAKARWLFHRNSIARIRKIRTDSGAAAGTGQFIWQPGLAQDRPDTILDVPYTLSEWVPSTYTDGSYVGMIADFSFYWIVDALDMELQRLVELYAETNQVGFIGRLETDAMPILEEPFVRLKVVA</sequence>
<feature type="compositionally biased region" description="Basic and acidic residues" evidence="2">
    <location>
        <begin position="35"/>
        <end position="76"/>
    </location>
</feature>
<dbReference type="NCBIfam" id="TIGR01554">
    <property type="entry name" value="major_cap_HK97"/>
    <property type="match status" value="1"/>
</dbReference>
<dbReference type="Proteomes" id="UP000377595">
    <property type="component" value="Unassembled WGS sequence"/>
</dbReference>
<dbReference type="SUPFAM" id="SSF56563">
    <property type="entry name" value="Major capsid protein gp5"/>
    <property type="match status" value="1"/>
</dbReference>
<proteinExistence type="predicted"/>
<evidence type="ECO:0000256" key="2">
    <source>
        <dbReference type="SAM" id="MobiDB-lite"/>
    </source>
</evidence>
<evidence type="ECO:0000256" key="1">
    <source>
        <dbReference type="ARBA" id="ARBA00004328"/>
    </source>
</evidence>
<dbReference type="InterPro" id="IPR054612">
    <property type="entry name" value="Phage_capsid-like_C"/>
</dbReference>
<dbReference type="Gene3D" id="3.30.2400.10">
    <property type="entry name" value="Major capsid protein gp5"/>
    <property type="match status" value="1"/>
</dbReference>
<feature type="region of interest" description="Disordered" evidence="2">
    <location>
        <begin position="28"/>
        <end position="88"/>
    </location>
</feature>
<evidence type="ECO:0000313" key="5">
    <source>
        <dbReference type="Proteomes" id="UP000377595"/>
    </source>
</evidence>
<dbReference type="AlphaFoldDB" id="A0A5M3XBN6"/>
<organism evidence="4 5">
    <name type="scientific">Acrocarpospora pleiomorpha</name>
    <dbReference type="NCBI Taxonomy" id="90975"/>
    <lineage>
        <taxon>Bacteria</taxon>
        <taxon>Bacillati</taxon>
        <taxon>Actinomycetota</taxon>
        <taxon>Actinomycetes</taxon>
        <taxon>Streptosporangiales</taxon>
        <taxon>Streptosporangiaceae</taxon>
        <taxon>Acrocarpospora</taxon>
    </lineage>
</organism>
<reference evidence="4 5" key="1">
    <citation type="submission" date="2019-10" db="EMBL/GenBank/DDBJ databases">
        <title>Whole genome shotgun sequence of Acrocarpospora pleiomorpha NBRC 16267.</title>
        <authorList>
            <person name="Ichikawa N."/>
            <person name="Kimura A."/>
            <person name="Kitahashi Y."/>
            <person name="Komaki H."/>
            <person name="Oguchi A."/>
        </authorList>
    </citation>
    <scope>NUCLEOTIDE SEQUENCE [LARGE SCALE GENOMIC DNA]</scope>
    <source>
        <strain evidence="4 5">NBRC 16267</strain>
    </source>
</reference>
<comment type="subcellular location">
    <subcellularLocation>
        <location evidence="1">Virion</location>
    </subcellularLocation>
</comment>
<feature type="domain" description="Phage capsid-like C-terminal" evidence="3">
    <location>
        <begin position="119"/>
        <end position="409"/>
    </location>
</feature>
<dbReference type="RefSeq" id="WP_170321293.1">
    <property type="nucleotide sequence ID" value="NZ_BAAAHM010000017.1"/>
</dbReference>